<dbReference type="GO" id="GO:0004523">
    <property type="term" value="F:RNA-DNA hybrid ribonuclease activity"/>
    <property type="evidence" value="ECO:0007669"/>
    <property type="project" value="InterPro"/>
</dbReference>
<dbReference type="OrthoDB" id="4368687at2759"/>
<dbReference type="InterPro" id="IPR043502">
    <property type="entry name" value="DNA/RNA_pol_sf"/>
</dbReference>
<accession>A0A9W9HPK3</accession>
<dbReference type="InterPro" id="IPR036397">
    <property type="entry name" value="RNaseH_sf"/>
</dbReference>
<keyword evidence="5" id="KW-1185">Reference proteome</keyword>
<dbReference type="Pfam" id="PF14529">
    <property type="entry name" value="Exo_endo_phos_2"/>
    <property type="match status" value="1"/>
</dbReference>
<evidence type="ECO:0000259" key="2">
    <source>
        <dbReference type="PROSITE" id="PS50878"/>
    </source>
</evidence>
<feature type="region of interest" description="Disordered" evidence="1">
    <location>
        <begin position="431"/>
        <end position="550"/>
    </location>
</feature>
<dbReference type="Pfam" id="PF00075">
    <property type="entry name" value="RNase_H"/>
    <property type="match status" value="1"/>
</dbReference>
<name>A0A9W9HPK3_9EURO</name>
<comment type="caution">
    <text evidence="4">The sequence shown here is derived from an EMBL/GenBank/DDBJ whole genome shotgun (WGS) entry which is preliminary data.</text>
</comment>
<evidence type="ECO:0000259" key="3">
    <source>
        <dbReference type="PROSITE" id="PS50879"/>
    </source>
</evidence>
<dbReference type="InterPro" id="IPR036691">
    <property type="entry name" value="Endo/exonu/phosph_ase_sf"/>
</dbReference>
<dbReference type="Proteomes" id="UP001146351">
    <property type="component" value="Unassembled WGS sequence"/>
</dbReference>
<feature type="domain" description="RNase H type-1" evidence="3">
    <location>
        <begin position="1531"/>
        <end position="1675"/>
    </location>
</feature>
<feature type="compositionally biased region" description="Low complexity" evidence="1">
    <location>
        <begin position="1665"/>
        <end position="1676"/>
    </location>
</feature>
<dbReference type="CDD" id="cd01650">
    <property type="entry name" value="RT_nLTR_like"/>
    <property type="match status" value="1"/>
</dbReference>
<feature type="region of interest" description="Disordered" evidence="1">
    <location>
        <begin position="1664"/>
        <end position="1692"/>
    </location>
</feature>
<proteinExistence type="predicted"/>
<dbReference type="GO" id="GO:0003676">
    <property type="term" value="F:nucleic acid binding"/>
    <property type="evidence" value="ECO:0007669"/>
    <property type="project" value="InterPro"/>
</dbReference>
<feature type="domain" description="Reverse transcriptase" evidence="2">
    <location>
        <begin position="1101"/>
        <end position="1374"/>
    </location>
</feature>
<reference evidence="4" key="2">
    <citation type="journal article" date="2023" name="IMA Fungus">
        <title>Comparative genomic study of the Penicillium genus elucidates a diverse pangenome and 15 lateral gene transfer events.</title>
        <authorList>
            <person name="Petersen C."/>
            <person name="Sorensen T."/>
            <person name="Nielsen M.R."/>
            <person name="Sondergaard T.E."/>
            <person name="Sorensen J.L."/>
            <person name="Fitzpatrick D.A."/>
            <person name="Frisvad J.C."/>
            <person name="Nielsen K.L."/>
        </authorList>
    </citation>
    <scope>NUCLEOTIDE SEQUENCE</scope>
    <source>
        <strain evidence="4">IBT 21917</strain>
    </source>
</reference>
<dbReference type="SUPFAM" id="SSF56219">
    <property type="entry name" value="DNase I-like"/>
    <property type="match status" value="1"/>
</dbReference>
<dbReference type="SUPFAM" id="SSF53098">
    <property type="entry name" value="Ribonuclease H-like"/>
    <property type="match status" value="1"/>
</dbReference>
<dbReference type="EMBL" id="JAPQKO010000007">
    <property type="protein sequence ID" value="KAJ5152532.1"/>
    <property type="molecule type" value="Genomic_DNA"/>
</dbReference>
<dbReference type="PROSITE" id="PS50878">
    <property type="entry name" value="RT_POL"/>
    <property type="match status" value="1"/>
</dbReference>
<evidence type="ECO:0000256" key="1">
    <source>
        <dbReference type="SAM" id="MobiDB-lite"/>
    </source>
</evidence>
<feature type="compositionally biased region" description="Polar residues" evidence="1">
    <location>
        <begin position="481"/>
        <end position="504"/>
    </location>
</feature>
<dbReference type="PANTHER" id="PTHR33481">
    <property type="entry name" value="REVERSE TRANSCRIPTASE"/>
    <property type="match status" value="1"/>
</dbReference>
<dbReference type="PANTHER" id="PTHR33481:SF1">
    <property type="entry name" value="ENDONUCLEASE_EXONUCLEASE_PHOSPHATASE DOMAIN-CONTAINING PROTEIN-RELATED"/>
    <property type="match status" value="1"/>
</dbReference>
<evidence type="ECO:0000313" key="5">
    <source>
        <dbReference type="Proteomes" id="UP001146351"/>
    </source>
</evidence>
<reference evidence="4" key="1">
    <citation type="submission" date="2022-11" db="EMBL/GenBank/DDBJ databases">
        <authorList>
            <person name="Petersen C."/>
        </authorList>
    </citation>
    <scope>NUCLEOTIDE SEQUENCE</scope>
    <source>
        <strain evidence="4">IBT 21917</strain>
    </source>
</reference>
<dbReference type="InterPro" id="IPR000477">
    <property type="entry name" value="RT_dom"/>
</dbReference>
<sequence>MAPRWPQVNDGPEHINEHATYLREACNHLQTVGRGRQNQVPWSTVQSYLTSTIALIGKVLRQPAVGEILQHVQDAAKCTQTLQKDITIIKNSVGLGTTPLNSANFTGGRTATATWAQIAAQAKGAPALPPPVPQGMHTTKTQSTVTAYKDRVIVVKLKDHGIAQRYRKHPAAWTRQQVETSIRNNALTRQVKVVAAHQLKSGDIQIFTGTTAEAAQLKQNKGWTKGLGDRAELVLPTYGVIVHGIPTNSINTKDQEATIQRILADNYTVIPNAEISYIGWLTKEATLKGASSIVVEFADPEMANAIIYAGMAWEGQIHQCQLYDRACRIKQCFRCYNYGHIGTQCNASQICGYCAEQHESKHCKKKGVEGFTPQCTVCKDAHTAWSNACPARRKEMQRVERAKEARSIYWHVPLKDNGARPEQHSIRIARANHDRQTQSGPMPTPTAAVESENETPTVPNALEHPDPGTPQDVMGSADQLAEQTPQRVQEPNGNGRTEELSTIPTPVALSDGGDWVTPMEPLDSVWQPEPASDLPPPSHPIDTSEESETQGADDWLNGIANEIGDVWLYGPPDDDLSPQTSEVTDNHTAGGRIYKGCKCPEHQEIYTDWPTRNADLTIAQCMKVCMYCGKDFTGAAELRHQELRILQYNVQKSRDVVLASLFQNPRILEYDVLAIQEPWRNPFTTTSYHPLKEHFQLTYFPHAETRVCFYINKRVDLGSWSVSFMSKDIISLKISDSRSNQSIHIFNVYNEVTSDTLPTLAETIGTLSSDRIVVLGDFNLHHPLWSADHRRARSGRSVEHLLRIIEDSQLQLLTVPGTPTHRWKDGESTIDLTFASEDIAAHVTCCKIDKGLDCDSDHLPIALAINWSWQPAEPKRKRLWSKTNLPILRQSIDGFVSTLVQALNAGVEASTPWSNPSPRSIPGFNQECRDLCTEVQQLRRQWQRTRQDDDYEAYRQARNRKGRLVQKTLRNNHRQKVEEASTSQSGLWNLVKWAKNRHDVSAACTPALVKQNGGLAHEPEEKAETLRQTFFPSPPQADLSDIEGYVYPPPTECPDITIPEIEKAVRRASPNKAPGTDGIINGILHQTLDILLPRLYTLFNACLQHGFCPTHFKDTITVVLRKPGKDDYTQPKAYRPIALLNTLGKVMEAIVANRLSYLADVCHLLPSRHTGGRKLTSTEHAMHLLLQRIHQAWSEGKVASLLLLDVSGVYDNVSPERLLHNLRKRRIDQRIIAWIESFLCDRTTTLKLQEFTAPSAPIQTGIPQGSPVSPILYLFYNADLIEACKTQDTEAVGYIDDVSTLAVGPTAQRNCKTLKKIHRKAEQWAVKHGSQFAPAKYELVHFTRDPGKNSTHALCLPHATIEAATSCRYLGIQMDTKLRWDDHRKKIEAGATKRLSALSALASSTWGTGAINLRHALFGQRPVQQWTFESHLLPVQQQLEQTALEATMRIRTTPLHDDMAMTETGTGEFRTPAQEQSPLDRFSNTLESKHGVRLERLEKRVPHVVPPWWIPPVVHIDESAEEAVKKHDTMELGTLRIYTDGSGINGHVGAAAITPAPQVNGLYTKRTQYMGTSCTSTVYAAELKGLVLALRIILDTTSTSVPPNKRAIIFTDNQAAIQAIRNPKHPSGQYILVEAVRALDEARSQGWEVQFRWIPAHVGVPGNEAADQAAKEAAGADPTARANAEPPPEPDSLQTLIATAKSTIRRAMRDEWELAWEKCKHGRELFRLGVRPGKAIIDTHVGAHRAISSAITQMRTGKIGLRAYLHAINKAETDQCQCGHGPQTVRHILLECRNWVEERHRMWAGNSPCIDIKRILCSPPMAVQAAKMILRTGLLGQFRAVPSTVLKYT</sequence>
<dbReference type="InterPro" id="IPR002156">
    <property type="entry name" value="RNaseH_domain"/>
</dbReference>
<dbReference type="Pfam" id="PF00078">
    <property type="entry name" value="RVT_1"/>
    <property type="match status" value="1"/>
</dbReference>
<dbReference type="CDD" id="cd09276">
    <property type="entry name" value="Rnase_HI_RT_non_LTR"/>
    <property type="match status" value="1"/>
</dbReference>
<evidence type="ECO:0008006" key="6">
    <source>
        <dbReference type="Google" id="ProtNLM"/>
    </source>
</evidence>
<dbReference type="PROSITE" id="PS50879">
    <property type="entry name" value="RNASE_H_1"/>
    <property type="match status" value="1"/>
</dbReference>
<dbReference type="InterPro" id="IPR005135">
    <property type="entry name" value="Endo/exonuclease/phosphatase"/>
</dbReference>
<dbReference type="InterPro" id="IPR012337">
    <property type="entry name" value="RNaseH-like_sf"/>
</dbReference>
<dbReference type="Gene3D" id="3.60.10.10">
    <property type="entry name" value="Endonuclease/exonuclease/phosphatase"/>
    <property type="match status" value="1"/>
</dbReference>
<evidence type="ECO:0000313" key="4">
    <source>
        <dbReference type="EMBL" id="KAJ5152532.1"/>
    </source>
</evidence>
<dbReference type="SUPFAM" id="SSF56672">
    <property type="entry name" value="DNA/RNA polymerases"/>
    <property type="match status" value="1"/>
</dbReference>
<dbReference type="Gene3D" id="3.30.420.10">
    <property type="entry name" value="Ribonuclease H-like superfamily/Ribonuclease H"/>
    <property type="match status" value="1"/>
</dbReference>
<gene>
    <name evidence="4" type="ORF">N7492_009812</name>
</gene>
<organism evidence="4 5">
    <name type="scientific">Penicillium capsulatum</name>
    <dbReference type="NCBI Taxonomy" id="69766"/>
    <lineage>
        <taxon>Eukaryota</taxon>
        <taxon>Fungi</taxon>
        <taxon>Dikarya</taxon>
        <taxon>Ascomycota</taxon>
        <taxon>Pezizomycotina</taxon>
        <taxon>Eurotiomycetes</taxon>
        <taxon>Eurotiomycetidae</taxon>
        <taxon>Eurotiales</taxon>
        <taxon>Aspergillaceae</taxon>
        <taxon>Penicillium</taxon>
    </lineage>
</organism>
<protein>
    <recommendedName>
        <fullName evidence="6">Reverse transcriptase</fullName>
    </recommendedName>
</protein>